<keyword evidence="1" id="KW-0812">Transmembrane</keyword>
<dbReference type="eggNOG" id="arCOG03190">
    <property type="taxonomic scope" value="Archaea"/>
</dbReference>
<gene>
    <name evidence="2" type="ordered locus">Mefer_0321</name>
</gene>
<dbReference type="Pfam" id="PF09882">
    <property type="entry name" value="EhaC"/>
    <property type="match status" value="1"/>
</dbReference>
<dbReference type="STRING" id="573064.Mefer_0321"/>
<evidence type="ECO:0000313" key="3">
    <source>
        <dbReference type="Proteomes" id="UP000001495"/>
    </source>
</evidence>
<sequence>MGIVETIIGAIALLMAIRIFLTRSRARKLLYLCCLSFCISALIALYVNSPMGGIVAITYFICSTLSSNAIAYTIEQVKDIE</sequence>
<dbReference type="HOGENOM" id="CLU_174513_1_0_2"/>
<dbReference type="GeneID" id="8364988"/>
<evidence type="ECO:0000313" key="2">
    <source>
        <dbReference type="EMBL" id="ACV24157.1"/>
    </source>
</evidence>
<accession>C7P6H5</accession>
<feature type="transmembrane region" description="Helical" evidence="1">
    <location>
        <begin position="6"/>
        <end position="22"/>
    </location>
</feature>
<dbReference type="InterPro" id="IPR019214">
    <property type="entry name" value="EhaC-like"/>
</dbReference>
<evidence type="ECO:0008006" key="4">
    <source>
        <dbReference type="Google" id="ProtNLM"/>
    </source>
</evidence>
<proteinExistence type="predicted"/>
<dbReference type="AlphaFoldDB" id="C7P6H5"/>
<keyword evidence="3" id="KW-1185">Reference proteome</keyword>
<protein>
    <recommendedName>
        <fullName evidence="4">DUF2109 domain-containing protein</fullName>
    </recommendedName>
</protein>
<dbReference type="RefSeq" id="WP_015790897.1">
    <property type="nucleotide sequence ID" value="NC_013156.1"/>
</dbReference>
<reference evidence="2" key="1">
    <citation type="submission" date="2009-08" db="EMBL/GenBank/DDBJ databases">
        <title>Complete sequence of chromosome of Methanocaldococcus fervens AG86.</title>
        <authorList>
            <consortium name="US DOE Joint Genome Institute"/>
            <person name="Lucas S."/>
            <person name="Copeland A."/>
            <person name="Lapidus A."/>
            <person name="Glavina del Rio T."/>
            <person name="Tice H."/>
            <person name="Bruce D."/>
            <person name="Goodwin L."/>
            <person name="Pitluck S."/>
            <person name="Chertkov O."/>
            <person name="Detter J.C."/>
            <person name="Han C."/>
            <person name="Tapia R."/>
            <person name="Larimer F."/>
            <person name="Land M."/>
            <person name="Hauser L."/>
            <person name="Kyrpides N."/>
            <person name="Ovchinnikova G."/>
            <person name="Lupa-Sieprawska M."/>
            <person name="Whitman W.B."/>
        </authorList>
    </citation>
    <scope>NUCLEOTIDE SEQUENCE [LARGE SCALE GENOMIC DNA]</scope>
    <source>
        <strain evidence="2">AG86</strain>
    </source>
</reference>
<evidence type="ECO:0000256" key="1">
    <source>
        <dbReference type="SAM" id="Phobius"/>
    </source>
</evidence>
<dbReference type="InterPro" id="IPR011316">
    <property type="entry name" value="Prd_NiFe_hyd_3_EhaC"/>
</dbReference>
<keyword evidence="1" id="KW-0472">Membrane</keyword>
<dbReference type="EMBL" id="CP001696">
    <property type="protein sequence ID" value="ACV24157.1"/>
    <property type="molecule type" value="Genomic_DNA"/>
</dbReference>
<organism evidence="2 3">
    <name type="scientific">Methanocaldococcus fervens (strain DSM 4213 / JCM 15782 / AG86)</name>
    <name type="common">Methanococcus fervens</name>
    <dbReference type="NCBI Taxonomy" id="573064"/>
    <lineage>
        <taxon>Archaea</taxon>
        <taxon>Methanobacteriati</taxon>
        <taxon>Methanobacteriota</taxon>
        <taxon>Methanomada group</taxon>
        <taxon>Methanococci</taxon>
        <taxon>Methanococcales</taxon>
        <taxon>Methanocaldococcaceae</taxon>
        <taxon>Methanocaldococcus</taxon>
    </lineage>
</organism>
<name>C7P6H5_METFA</name>
<feature type="transmembrane region" description="Helical" evidence="1">
    <location>
        <begin position="29"/>
        <end position="47"/>
    </location>
</feature>
<feature type="transmembrane region" description="Helical" evidence="1">
    <location>
        <begin position="53"/>
        <end position="74"/>
    </location>
</feature>
<dbReference type="KEGG" id="mfe:Mefer_0321"/>
<dbReference type="PIRSF" id="PIRSF036534">
    <property type="entry name" value="EhaC"/>
    <property type="match status" value="1"/>
</dbReference>
<dbReference type="Proteomes" id="UP000001495">
    <property type="component" value="Chromosome"/>
</dbReference>
<keyword evidence="1" id="KW-1133">Transmembrane helix</keyword>